<protein>
    <submittedName>
        <fullName evidence="2">Uncharacterized protein</fullName>
    </submittedName>
</protein>
<reference evidence="2 3" key="1">
    <citation type="submission" date="2019-03" db="EMBL/GenBank/DDBJ databases">
        <title>Draft genome sequence of Xylaria hypoxylon DSM 108379, a ubiquitous saprotrophic-parasitic fungi on hardwood.</title>
        <authorList>
            <person name="Buettner E."/>
            <person name="Leonhardt S."/>
            <person name="Gebauer A.M."/>
            <person name="Liers C."/>
            <person name="Hofrichter M."/>
            <person name="Kellner H."/>
        </authorList>
    </citation>
    <scope>NUCLEOTIDE SEQUENCE [LARGE SCALE GENOMIC DNA]</scope>
    <source>
        <strain evidence="2 3">DSM 108379</strain>
    </source>
</reference>
<dbReference type="EMBL" id="SKBN01000002">
    <property type="protein sequence ID" value="TGJ88503.1"/>
    <property type="molecule type" value="Genomic_DNA"/>
</dbReference>
<keyword evidence="3" id="KW-1185">Reference proteome</keyword>
<name>A0A4Z0ZBU3_9PEZI</name>
<evidence type="ECO:0000313" key="2">
    <source>
        <dbReference type="EMBL" id="TGJ88503.1"/>
    </source>
</evidence>
<evidence type="ECO:0000256" key="1">
    <source>
        <dbReference type="SAM" id="MobiDB-lite"/>
    </source>
</evidence>
<dbReference type="AlphaFoldDB" id="A0A4Z0ZBU3"/>
<comment type="caution">
    <text evidence="2">The sequence shown here is derived from an EMBL/GenBank/DDBJ whole genome shotgun (WGS) entry which is preliminary data.</text>
</comment>
<dbReference type="Proteomes" id="UP000297716">
    <property type="component" value="Unassembled WGS sequence"/>
</dbReference>
<feature type="compositionally biased region" description="Polar residues" evidence="1">
    <location>
        <begin position="1"/>
        <end position="18"/>
    </location>
</feature>
<gene>
    <name evidence="2" type="ORF">E0Z10_g255</name>
</gene>
<feature type="region of interest" description="Disordered" evidence="1">
    <location>
        <begin position="1"/>
        <end position="24"/>
    </location>
</feature>
<organism evidence="2 3">
    <name type="scientific">Xylaria hypoxylon</name>
    <dbReference type="NCBI Taxonomy" id="37992"/>
    <lineage>
        <taxon>Eukaryota</taxon>
        <taxon>Fungi</taxon>
        <taxon>Dikarya</taxon>
        <taxon>Ascomycota</taxon>
        <taxon>Pezizomycotina</taxon>
        <taxon>Sordariomycetes</taxon>
        <taxon>Xylariomycetidae</taxon>
        <taxon>Xylariales</taxon>
        <taxon>Xylariaceae</taxon>
        <taxon>Xylaria</taxon>
    </lineage>
</organism>
<feature type="region of interest" description="Disordered" evidence="1">
    <location>
        <begin position="257"/>
        <end position="277"/>
    </location>
</feature>
<dbReference type="OrthoDB" id="4658423at2759"/>
<proteinExistence type="predicted"/>
<evidence type="ECO:0000313" key="3">
    <source>
        <dbReference type="Proteomes" id="UP000297716"/>
    </source>
</evidence>
<sequence>MATNSKNTKQTDTETATKLTHALGADRLHEDDVSTLGNDELEPSLNTPTIDKQNLCWGNFPAESHDTSIVFEGWEIISVRPTTELASFKRMFGVDIVSTYKVMKDGYTGVRAIPSYSQVELVHAVATAEREWASKASSLMHLTKQDTYGQNLARRIFELPACLPSKLGALLDCRFVATNKNPHIRREWKIVMLKPIFEVLTDEGKPYNLGLWNMAGRKQSDPVQKWLVILRGRDTRVSKKCFQAFNTMSNPWLKVDERPQHAKENITEQHEGSEERQ</sequence>
<accession>A0A4Z0ZBU3</accession>
<dbReference type="STRING" id="37992.A0A4Z0ZBU3"/>